<organism evidence="2 3">
    <name type="scientific">Actinacidiphila epipremni</name>
    <dbReference type="NCBI Taxonomy" id="2053013"/>
    <lineage>
        <taxon>Bacteria</taxon>
        <taxon>Bacillati</taxon>
        <taxon>Actinomycetota</taxon>
        <taxon>Actinomycetes</taxon>
        <taxon>Kitasatosporales</taxon>
        <taxon>Streptomycetaceae</taxon>
        <taxon>Actinacidiphila</taxon>
    </lineage>
</organism>
<feature type="region of interest" description="Disordered" evidence="1">
    <location>
        <begin position="428"/>
        <end position="467"/>
    </location>
</feature>
<reference evidence="2 3" key="1">
    <citation type="submission" date="2020-03" db="EMBL/GenBank/DDBJ databases">
        <title>WGS of actinomycetes isolated from Thailand.</title>
        <authorList>
            <person name="Thawai C."/>
        </authorList>
    </citation>
    <scope>NUCLEOTIDE SEQUENCE [LARGE SCALE GENOMIC DNA]</scope>
    <source>
        <strain evidence="2 3">PRB2-1</strain>
    </source>
</reference>
<dbReference type="Proteomes" id="UP000734511">
    <property type="component" value="Unassembled WGS sequence"/>
</dbReference>
<name>A0ABX0ZP09_9ACTN</name>
<feature type="compositionally biased region" description="Pro residues" evidence="1">
    <location>
        <begin position="457"/>
        <end position="467"/>
    </location>
</feature>
<dbReference type="EMBL" id="JAATEJ010000009">
    <property type="protein sequence ID" value="NJP44512.1"/>
    <property type="molecule type" value="Genomic_DNA"/>
</dbReference>
<evidence type="ECO:0000313" key="2">
    <source>
        <dbReference type="EMBL" id="NJP44512.1"/>
    </source>
</evidence>
<comment type="caution">
    <text evidence="2">The sequence shown here is derived from an EMBL/GenBank/DDBJ whole genome shotgun (WGS) entry which is preliminary data.</text>
</comment>
<evidence type="ECO:0000256" key="1">
    <source>
        <dbReference type="SAM" id="MobiDB-lite"/>
    </source>
</evidence>
<evidence type="ECO:0000313" key="3">
    <source>
        <dbReference type="Proteomes" id="UP000734511"/>
    </source>
</evidence>
<sequence length="1153" mass="123212">MRALAAWTRARAGAQPAGQGSEAPELDALLPELASRGLHGRRLAAVAASVARDARYLEARLADPDPTVRAHALKAALHLPISDAALERAMADDAPEAVRRQVAATVVAGGRTALAERLIAVVRAQWGDTEAARLLPGCGPAVVERLLPALFPAVVRWRALARRHPDLVLDEVARQLAALPEQSRTAWWQRNADILEATAELRPPRVLDLLERHCPPHLPGPVIDCLGPLLRAAPGRTIALVTAPERLFYRPASTVSRTALGRLARLAPPELLDLGRAWSRHPHALALLLRALPPSRREDFYDAVTAGLDLAHTALAPAILDALPRRRAQAEARRMAAQAAEAGKPWHMVLSSVAHLPVAEARERLLAAVRRPAADDRALAYPLLVRNAARSGDPAAVAVLLADLQRLRNEQDPVRSAALAALAEVPPRLLAPRPAPDAPTTPQTSTAPTAPTDTSPAPAPAPVPAPAPALLHHLTTDAIEARDSSPRTRGALSTLALATLREHAGTGEHALLDWALTTLTRLSGHTGGADLGSLGTTLRKGQEFQVFEALRPWLEAGADKVDHSLTFALARALGRRARHMPELQELLWQAVQFGNDTTVRQAVDLWLDAPATRDERVARLLESEPSAAVLHPVLRVLAHRRTDLLDPVLADPPPYGRFLSRGTQGTRWMPPLDGVRNWLPRQQQAAARLLSRAAADPARPTHQRAQHIRAMAAIPELGFDAVRRHLDSPHTVLAEAALGALAWTDRPADALPLLLAHAADDRARVALYAAGRVTARLAPSHLETTLRAALLPAADGGPAPAAKVTSRKELVRLTAARLPVTTAAQILAEAYAVPGQHRDVQAACVPVAAGLLPAPAAWSLLESAADGPPVVQAALLRVTPYDLPSAQRPRYARLVGAVTQSADKETADAATSLLARWYPWYRESAPLLLTATTDLANRTSWRAAADGLVALAATTDGPLLQALAQLTAAEAESTARHLDAEADRDRPARRRVDHLVSRLSTAVTMRQGEAYPHAARAAAQLLRDAEDFLPSAIHLTTTALDLDAPASRLLPALDALAADLTDLPALAATTAARLRSRLSTAARPGDPHTLLLATDRLTATPTYPAALLALALTEALGTRTTWPPEWRTPLRTLRRHPHPDIRAAALTLATAPE</sequence>
<feature type="region of interest" description="Disordered" evidence="1">
    <location>
        <begin position="1"/>
        <end position="23"/>
    </location>
</feature>
<protein>
    <recommendedName>
        <fullName evidence="4">HEAT repeat domain-containing protein</fullName>
    </recommendedName>
</protein>
<evidence type="ECO:0008006" key="4">
    <source>
        <dbReference type="Google" id="ProtNLM"/>
    </source>
</evidence>
<accession>A0ABX0ZP09</accession>
<proteinExistence type="predicted"/>
<feature type="compositionally biased region" description="Low complexity" evidence="1">
    <location>
        <begin position="440"/>
        <end position="456"/>
    </location>
</feature>
<gene>
    <name evidence="2" type="ORF">HCN08_14065</name>
</gene>
<keyword evidence="3" id="KW-1185">Reference proteome</keyword>